<accession>A0A0F9QIU4</accession>
<gene>
    <name evidence="1" type="ORF">LCGC14_0697500</name>
</gene>
<reference evidence="1" key="1">
    <citation type="journal article" date="2015" name="Nature">
        <title>Complex archaea that bridge the gap between prokaryotes and eukaryotes.</title>
        <authorList>
            <person name="Spang A."/>
            <person name="Saw J.H."/>
            <person name="Jorgensen S.L."/>
            <person name="Zaremba-Niedzwiedzka K."/>
            <person name="Martijn J."/>
            <person name="Lind A.E."/>
            <person name="van Eijk R."/>
            <person name="Schleper C."/>
            <person name="Guy L."/>
            <person name="Ettema T.J."/>
        </authorList>
    </citation>
    <scope>NUCLEOTIDE SEQUENCE</scope>
</reference>
<proteinExistence type="predicted"/>
<sequence length="61" mass="7523">MNKLVCYRFEFNNQEFDLELSEHGRFYLHHFNNYKNRDEKTFSSVIEMINELENFLIGDDK</sequence>
<organism evidence="1">
    <name type="scientific">marine sediment metagenome</name>
    <dbReference type="NCBI Taxonomy" id="412755"/>
    <lineage>
        <taxon>unclassified sequences</taxon>
        <taxon>metagenomes</taxon>
        <taxon>ecological metagenomes</taxon>
    </lineage>
</organism>
<name>A0A0F9QIU4_9ZZZZ</name>
<dbReference type="AlphaFoldDB" id="A0A0F9QIU4"/>
<comment type="caution">
    <text evidence="1">The sequence shown here is derived from an EMBL/GenBank/DDBJ whole genome shotgun (WGS) entry which is preliminary data.</text>
</comment>
<evidence type="ECO:0000313" key="1">
    <source>
        <dbReference type="EMBL" id="KKN44015.1"/>
    </source>
</evidence>
<dbReference type="EMBL" id="LAZR01001475">
    <property type="protein sequence ID" value="KKN44015.1"/>
    <property type="molecule type" value="Genomic_DNA"/>
</dbReference>
<protein>
    <submittedName>
        <fullName evidence="1">Uncharacterized protein</fullName>
    </submittedName>
</protein>